<evidence type="ECO:0000313" key="2">
    <source>
        <dbReference type="Proteomes" id="UP000095287"/>
    </source>
</evidence>
<keyword evidence="1" id="KW-0732">Signal</keyword>
<keyword evidence="2" id="KW-1185">Reference proteome</keyword>
<organism evidence="2 3">
    <name type="scientific">Steinernema glaseri</name>
    <dbReference type="NCBI Taxonomy" id="37863"/>
    <lineage>
        <taxon>Eukaryota</taxon>
        <taxon>Metazoa</taxon>
        <taxon>Ecdysozoa</taxon>
        <taxon>Nematoda</taxon>
        <taxon>Chromadorea</taxon>
        <taxon>Rhabditida</taxon>
        <taxon>Tylenchina</taxon>
        <taxon>Panagrolaimomorpha</taxon>
        <taxon>Strongyloidoidea</taxon>
        <taxon>Steinernematidae</taxon>
        <taxon>Steinernema</taxon>
    </lineage>
</organism>
<feature type="signal peptide" evidence="1">
    <location>
        <begin position="1"/>
        <end position="25"/>
    </location>
</feature>
<evidence type="ECO:0000313" key="3">
    <source>
        <dbReference type="WBParaSite" id="L893_g28181.t1"/>
    </source>
</evidence>
<evidence type="ECO:0000256" key="1">
    <source>
        <dbReference type="SAM" id="SignalP"/>
    </source>
</evidence>
<name>A0A1I7ZNB9_9BILA</name>
<feature type="chain" id="PRO_5009313708" evidence="1">
    <location>
        <begin position="26"/>
        <end position="76"/>
    </location>
</feature>
<accession>A0A1I7ZNB9</accession>
<dbReference type="AlphaFoldDB" id="A0A1I7ZNB9"/>
<proteinExistence type="predicted"/>
<reference evidence="3" key="1">
    <citation type="submission" date="2016-11" db="UniProtKB">
        <authorList>
            <consortium name="WormBaseParasite"/>
        </authorList>
    </citation>
    <scope>IDENTIFICATION</scope>
</reference>
<sequence length="76" mass="8518">MLARGRSGLLLVLVTSISLLELNLQLKELKGKPVITSSCVHRPYRLQKRTLNLLLCHTTKSLHRKANFVSSSAINH</sequence>
<dbReference type="Proteomes" id="UP000095287">
    <property type="component" value="Unplaced"/>
</dbReference>
<dbReference type="WBParaSite" id="L893_g28181.t1">
    <property type="protein sequence ID" value="L893_g28181.t1"/>
    <property type="gene ID" value="L893_g28181"/>
</dbReference>
<protein>
    <submittedName>
        <fullName evidence="3">Secreted protein</fullName>
    </submittedName>
</protein>